<comment type="function">
    <text evidence="8 10">Catalyzes the attachment of isoleucine to tRNA(Ile). As IleRS can inadvertently accommodate and process structurally similar amino acids such as valine, to avoid such errors it has two additional distinct tRNA(Ile)-dependent editing activities. One activity is designated as 'pretransfer' editing and involves the hydrolysis of activated Val-AMP. The other activity is designated 'posttransfer' editing and involves deacylation of mischarged Val-tRNA(Ile).</text>
</comment>
<feature type="domain" description="Aminoacyl-tRNA synthetase class Ia" evidence="11">
    <location>
        <begin position="44"/>
        <end position="670"/>
    </location>
</feature>
<comment type="similarity">
    <text evidence="1 10">Belongs to the class-I aminoacyl-tRNA synthetase family. IleS type 1 subfamily.</text>
</comment>
<dbReference type="STRING" id="314344.AL013_03315"/>
<dbReference type="GO" id="GO:0004822">
    <property type="term" value="F:isoleucine-tRNA ligase activity"/>
    <property type="evidence" value="ECO:0007669"/>
    <property type="project" value="UniProtKB-UniRule"/>
</dbReference>
<feature type="binding site" evidence="10">
    <location>
        <position position="906"/>
    </location>
    <ligand>
        <name>Zn(2+)</name>
        <dbReference type="ChEBI" id="CHEBI:29105"/>
    </ligand>
</feature>
<dbReference type="GO" id="GO:0005829">
    <property type="term" value="C:cytosol"/>
    <property type="evidence" value="ECO:0007669"/>
    <property type="project" value="TreeGrafter"/>
</dbReference>
<dbReference type="HOGENOM" id="CLU_001493_7_1_0"/>
<dbReference type="FunCoup" id="Q0EYW2">
    <property type="interactions" value="516"/>
</dbReference>
<dbReference type="InterPro" id="IPR009008">
    <property type="entry name" value="Val/Leu/Ile-tRNA-synth_edit"/>
</dbReference>
<feature type="short sequence motif" description="'HIGH' region" evidence="10">
    <location>
        <begin position="74"/>
        <end position="84"/>
    </location>
</feature>
<evidence type="ECO:0000259" key="11">
    <source>
        <dbReference type="Pfam" id="PF00133"/>
    </source>
</evidence>
<dbReference type="Gene3D" id="1.10.730.20">
    <property type="match status" value="1"/>
</dbReference>
<keyword evidence="2 10" id="KW-0963">Cytoplasm</keyword>
<keyword evidence="14" id="KW-1185">Reference proteome</keyword>
<gene>
    <name evidence="10" type="primary">ileS</name>
    <name evidence="13" type="ORF">SPV1_08506</name>
</gene>
<dbReference type="CDD" id="cd00818">
    <property type="entry name" value="IleRS_core"/>
    <property type="match status" value="1"/>
</dbReference>
<evidence type="ECO:0000256" key="3">
    <source>
        <dbReference type="ARBA" id="ARBA00022598"/>
    </source>
</evidence>
<dbReference type="NCBIfam" id="TIGR00392">
    <property type="entry name" value="ileS"/>
    <property type="match status" value="1"/>
</dbReference>
<accession>Q0EYW2</accession>
<feature type="binding site" evidence="10">
    <location>
        <position position="930"/>
    </location>
    <ligand>
        <name>Zn(2+)</name>
        <dbReference type="ChEBI" id="CHEBI:29105"/>
    </ligand>
</feature>
<dbReference type="Pfam" id="PF08264">
    <property type="entry name" value="Anticodon_1"/>
    <property type="match status" value="1"/>
</dbReference>
<dbReference type="RefSeq" id="WP_009849225.1">
    <property type="nucleotide sequence ID" value="NZ_DS022294.1"/>
</dbReference>
<feature type="binding site" evidence="10">
    <location>
        <position position="927"/>
    </location>
    <ligand>
        <name>Zn(2+)</name>
        <dbReference type="ChEBI" id="CHEBI:29105"/>
    </ligand>
</feature>
<evidence type="ECO:0000256" key="1">
    <source>
        <dbReference type="ARBA" id="ARBA00006887"/>
    </source>
</evidence>
<organism evidence="13 14">
    <name type="scientific">Mariprofundus ferrooxydans PV-1</name>
    <dbReference type="NCBI Taxonomy" id="314345"/>
    <lineage>
        <taxon>Bacteria</taxon>
        <taxon>Pseudomonadati</taxon>
        <taxon>Pseudomonadota</taxon>
        <taxon>Candidatius Mariprofundia</taxon>
        <taxon>Mariprofundales</taxon>
        <taxon>Mariprofundaceae</taxon>
        <taxon>Mariprofundus</taxon>
    </lineage>
</organism>
<proteinExistence type="inferred from homology"/>
<keyword evidence="10" id="KW-0862">Zinc</keyword>
<dbReference type="GO" id="GO:0000049">
    <property type="term" value="F:tRNA binding"/>
    <property type="evidence" value="ECO:0007669"/>
    <property type="project" value="InterPro"/>
</dbReference>
<reference evidence="13 14" key="1">
    <citation type="submission" date="2006-09" db="EMBL/GenBank/DDBJ databases">
        <authorList>
            <person name="Emerson D."/>
            <person name="Ferriera S."/>
            <person name="Johnson J."/>
            <person name="Kravitz S."/>
            <person name="Halpern A."/>
            <person name="Remington K."/>
            <person name="Beeson K."/>
            <person name="Tran B."/>
            <person name="Rogers Y.-H."/>
            <person name="Friedman R."/>
            <person name="Venter J.C."/>
        </authorList>
    </citation>
    <scope>NUCLEOTIDE SEQUENCE [LARGE SCALE GENOMIC DNA]</scope>
    <source>
        <strain evidence="13 14">PV-1</strain>
    </source>
</reference>
<evidence type="ECO:0000256" key="2">
    <source>
        <dbReference type="ARBA" id="ARBA00022490"/>
    </source>
</evidence>
<protein>
    <recommendedName>
        <fullName evidence="10">Isoleucine--tRNA ligase</fullName>
        <ecNumber evidence="10">6.1.1.5</ecNumber>
    </recommendedName>
    <alternativeName>
        <fullName evidence="10">Isoleucyl-tRNA synthetase</fullName>
        <shortName evidence="10">IleRS</shortName>
    </alternativeName>
</protein>
<dbReference type="PRINTS" id="PR00984">
    <property type="entry name" value="TRNASYNTHILE"/>
</dbReference>
<keyword evidence="4 10" id="KW-0547">Nucleotide-binding</keyword>
<feature type="short sequence motif" description="'KMSKS' region" evidence="10">
    <location>
        <begin position="631"/>
        <end position="635"/>
    </location>
</feature>
<dbReference type="FunFam" id="3.40.50.620:FF:000042">
    <property type="entry name" value="Isoleucine--tRNA ligase"/>
    <property type="match status" value="1"/>
</dbReference>
<dbReference type="InParanoid" id="Q0EYW2"/>
<evidence type="ECO:0000256" key="9">
    <source>
        <dbReference type="ARBA" id="ARBA00048359"/>
    </source>
</evidence>
<dbReference type="GO" id="GO:0005524">
    <property type="term" value="F:ATP binding"/>
    <property type="evidence" value="ECO:0007669"/>
    <property type="project" value="UniProtKB-UniRule"/>
</dbReference>
<dbReference type="SUPFAM" id="SSF52374">
    <property type="entry name" value="Nucleotidylyl transferase"/>
    <property type="match status" value="1"/>
</dbReference>
<name>Q0EYW2_9PROT</name>
<feature type="binding site" evidence="10">
    <location>
        <position position="590"/>
    </location>
    <ligand>
        <name>L-isoleucyl-5'-AMP</name>
        <dbReference type="ChEBI" id="CHEBI:178002"/>
    </ligand>
</feature>
<keyword evidence="3 10" id="KW-0436">Ligase</keyword>
<evidence type="ECO:0000313" key="13">
    <source>
        <dbReference type="EMBL" id="EAU54445.1"/>
    </source>
</evidence>
<keyword evidence="10" id="KW-0479">Metal-binding</keyword>
<dbReference type="Pfam" id="PF00133">
    <property type="entry name" value="tRNA-synt_1"/>
    <property type="match status" value="1"/>
</dbReference>
<keyword evidence="6 10" id="KW-0648">Protein biosynthesis</keyword>
<dbReference type="InterPro" id="IPR023585">
    <property type="entry name" value="Ile-tRNA-ligase_type1"/>
</dbReference>
<keyword evidence="5 10" id="KW-0067">ATP-binding</keyword>
<dbReference type="InterPro" id="IPR001412">
    <property type="entry name" value="aa-tRNA-synth_I_CS"/>
</dbReference>
<evidence type="ECO:0000313" key="14">
    <source>
        <dbReference type="Proteomes" id="UP000005297"/>
    </source>
</evidence>
<dbReference type="HAMAP" id="MF_02002">
    <property type="entry name" value="Ile_tRNA_synth_type1"/>
    <property type="match status" value="1"/>
</dbReference>
<evidence type="ECO:0000256" key="6">
    <source>
        <dbReference type="ARBA" id="ARBA00022917"/>
    </source>
</evidence>
<dbReference type="SUPFAM" id="SSF47323">
    <property type="entry name" value="Anticodon-binding domain of a subclass of class I aminoacyl-tRNA synthetases"/>
    <property type="match status" value="1"/>
</dbReference>
<dbReference type="PANTHER" id="PTHR42765:SF1">
    <property type="entry name" value="ISOLEUCINE--TRNA LIGASE, MITOCHONDRIAL"/>
    <property type="match status" value="1"/>
</dbReference>
<evidence type="ECO:0000256" key="5">
    <source>
        <dbReference type="ARBA" id="ARBA00022840"/>
    </source>
</evidence>
<dbReference type="Gene3D" id="1.10.10.830">
    <property type="entry name" value="Ile-tRNA synthetase CP2 domain-like"/>
    <property type="match status" value="1"/>
</dbReference>
<dbReference type="Gene3D" id="3.40.50.620">
    <property type="entry name" value="HUPs"/>
    <property type="match status" value="2"/>
</dbReference>
<evidence type="ECO:0000256" key="8">
    <source>
        <dbReference type="ARBA" id="ARBA00025217"/>
    </source>
</evidence>
<sequence length="936" mass="103891">MMIWSMTVANDTAQSDKFDYRPTVFLPKTDFPMRAGLPQSEPKRLAIWAEQDIYGQLREARKDAPKFILHDGPPYANGSIHIGHALNKVLKDIVIRSRSMLGFDAPYVPGWDCHGLPIELKVEEQFKKKKQKKEDISDAEFRSACRDYAKGQIDVQREEFKRLGVIGDWDHPYVTMDYRFEANTVREIGRFLENGGLFKGAKPVHWCVSCATALAEAEVEYEDHTSHSIYVKFAAGEDLSDIDAALSGDVSIVIWTTTPWTIPANLAVSVGPAIEYSAVRITDSGDNTNLKVGEILILAEDLRAGVLSAIGAEGEVIARFNGGKLDRRRFRHPYLEQDAPVLVGGHVTLEAGTGAVHTAPGHGQEDYEIGLKYGLPAFNPVGSTGLFDAGTPVVEGRHVYQANAIMVEHLLSCGALLETSEIKHSYPHCWRCHKPLIFRATPQWFISMETNNLRDKALAAISETTWTPEWGENRIRAMVEQRPDWCVSRQRNWGVPITAIRCEACGSHKVTTPAVVEGIAKAVELGGADIWFAHDAAHFLPDGATCPDCGGNAFARETDILDVWFDSGSTHACVLEQREELTSPADLYLEGSDQHRGWFQSSLLESVGTRGRAPFKGVLTHGFVVDKNGNKMSKSKGNVIAPQKIIQQMGADILRLWIASSDYSADIRISDDIIKQLSEAYRRIRNTIRFLLGNLDGFDPAHDAVALSERTPLDQWVMHRLSRLERHVHACNESYQFHRIHQEIHNFCSVDLGGFYLDMIKDRLYCDGADSARRRSARATLYDLADTLTRLIAPLLPFTAEEAWDHLPGSDEKSIHLQSFKPVADSSIDDAAWDRFFAIREQVHTAFDLAKKDKVVGSSVAAAITVPGLDDAFAESVGESWEQLFIVAKVEAGDAITVRAADGIKCPRCWNVGTPADPAHAVHNELCPRCFEVVAD</sequence>
<evidence type="ECO:0000256" key="7">
    <source>
        <dbReference type="ARBA" id="ARBA00023146"/>
    </source>
</evidence>
<dbReference type="InterPro" id="IPR002300">
    <property type="entry name" value="aa-tRNA-synth_Ia"/>
</dbReference>
<dbReference type="PROSITE" id="PS00178">
    <property type="entry name" value="AA_TRNA_LIGASE_I"/>
    <property type="match status" value="1"/>
</dbReference>
<dbReference type="GO" id="GO:0008270">
    <property type="term" value="F:zinc ion binding"/>
    <property type="evidence" value="ECO:0007669"/>
    <property type="project" value="UniProtKB-UniRule"/>
</dbReference>
<dbReference type="EC" id="6.1.1.5" evidence="10"/>
<dbReference type="CDD" id="cd07960">
    <property type="entry name" value="Anticodon_Ia_Ile_BEm"/>
    <property type="match status" value="1"/>
</dbReference>
<dbReference type="InterPro" id="IPR014729">
    <property type="entry name" value="Rossmann-like_a/b/a_fold"/>
</dbReference>
<keyword evidence="7 10" id="KW-0030">Aminoacyl-tRNA synthetase</keyword>
<comment type="cofactor">
    <cofactor evidence="10">
        <name>Zn(2+)</name>
        <dbReference type="ChEBI" id="CHEBI:29105"/>
    </cofactor>
    <text evidence="10">Binds 1 zinc ion per subunit.</text>
</comment>
<dbReference type="PANTHER" id="PTHR42765">
    <property type="entry name" value="SOLEUCYL-TRNA SYNTHETASE"/>
    <property type="match status" value="1"/>
</dbReference>
<dbReference type="InterPro" id="IPR050081">
    <property type="entry name" value="Ile-tRNA_ligase"/>
</dbReference>
<dbReference type="eggNOG" id="COG0060">
    <property type="taxonomic scope" value="Bacteria"/>
</dbReference>
<feature type="domain" description="Methionyl/Valyl/Leucyl/Isoleucyl-tRNA synthetase anticodon-binding" evidence="12">
    <location>
        <begin position="714"/>
        <end position="859"/>
    </location>
</feature>
<evidence type="ECO:0000259" key="12">
    <source>
        <dbReference type="Pfam" id="PF08264"/>
    </source>
</evidence>
<dbReference type="EMBL" id="AATS01000008">
    <property type="protein sequence ID" value="EAU54445.1"/>
    <property type="molecule type" value="Genomic_DNA"/>
</dbReference>
<feature type="binding site" evidence="10">
    <location>
        <position position="909"/>
    </location>
    <ligand>
        <name>Zn(2+)</name>
        <dbReference type="ChEBI" id="CHEBI:29105"/>
    </ligand>
</feature>
<dbReference type="AlphaFoldDB" id="Q0EYW2"/>
<dbReference type="Gene3D" id="3.90.740.10">
    <property type="entry name" value="Valyl/Leucyl/Isoleucyl-tRNA synthetase, editing domain"/>
    <property type="match status" value="1"/>
</dbReference>
<dbReference type="InterPro" id="IPR009080">
    <property type="entry name" value="tRNAsynth_Ia_anticodon-bd"/>
</dbReference>
<comment type="catalytic activity">
    <reaction evidence="9 10">
        <text>tRNA(Ile) + L-isoleucine + ATP = L-isoleucyl-tRNA(Ile) + AMP + diphosphate</text>
        <dbReference type="Rhea" id="RHEA:11060"/>
        <dbReference type="Rhea" id="RHEA-COMP:9666"/>
        <dbReference type="Rhea" id="RHEA-COMP:9695"/>
        <dbReference type="ChEBI" id="CHEBI:30616"/>
        <dbReference type="ChEBI" id="CHEBI:33019"/>
        <dbReference type="ChEBI" id="CHEBI:58045"/>
        <dbReference type="ChEBI" id="CHEBI:78442"/>
        <dbReference type="ChEBI" id="CHEBI:78528"/>
        <dbReference type="ChEBI" id="CHEBI:456215"/>
        <dbReference type="EC" id="6.1.1.5"/>
    </reaction>
</comment>
<dbReference type="GO" id="GO:0002161">
    <property type="term" value="F:aminoacyl-tRNA deacylase activity"/>
    <property type="evidence" value="ECO:0007669"/>
    <property type="project" value="InterPro"/>
</dbReference>
<evidence type="ECO:0000256" key="10">
    <source>
        <dbReference type="HAMAP-Rule" id="MF_02002"/>
    </source>
</evidence>
<dbReference type="InterPro" id="IPR013155">
    <property type="entry name" value="M/V/L/I-tRNA-synth_anticd-bd"/>
</dbReference>
<comment type="subcellular location">
    <subcellularLocation>
        <location evidence="10">Cytoplasm</location>
    </subcellularLocation>
</comment>
<feature type="binding site" evidence="10">
    <location>
        <position position="634"/>
    </location>
    <ligand>
        <name>ATP</name>
        <dbReference type="ChEBI" id="CHEBI:30616"/>
    </ligand>
</feature>
<comment type="caution">
    <text evidence="13">The sequence shown here is derived from an EMBL/GenBank/DDBJ whole genome shotgun (WGS) entry which is preliminary data.</text>
</comment>
<comment type="subunit">
    <text evidence="10">Monomer.</text>
</comment>
<dbReference type="SUPFAM" id="SSF50677">
    <property type="entry name" value="ValRS/IleRS/LeuRS editing domain"/>
    <property type="match status" value="1"/>
</dbReference>
<dbReference type="InterPro" id="IPR033708">
    <property type="entry name" value="Anticodon_Ile_BEm"/>
</dbReference>
<dbReference type="Proteomes" id="UP000005297">
    <property type="component" value="Unassembled WGS sequence"/>
</dbReference>
<dbReference type="InterPro" id="IPR002301">
    <property type="entry name" value="Ile-tRNA-ligase"/>
</dbReference>
<evidence type="ECO:0000256" key="4">
    <source>
        <dbReference type="ARBA" id="ARBA00022741"/>
    </source>
</evidence>
<dbReference type="GO" id="GO:0006428">
    <property type="term" value="P:isoleucyl-tRNA aminoacylation"/>
    <property type="evidence" value="ECO:0007669"/>
    <property type="project" value="UniProtKB-UniRule"/>
</dbReference>
<comment type="domain">
    <text evidence="10">IleRS has two distinct active sites: one for aminoacylation and one for editing. The misactivated valine is translocated from the active site to the editing site, which sterically excludes the correctly activated isoleucine. The single editing site contains two valyl binding pockets, one specific for each substrate (Val-AMP or Val-tRNA(Ile)).</text>
</comment>